<dbReference type="AlphaFoldDB" id="A0A7J8V518"/>
<dbReference type="Proteomes" id="UP000593573">
    <property type="component" value="Unassembled WGS sequence"/>
</dbReference>
<dbReference type="EMBL" id="JABFAB010000009">
    <property type="protein sequence ID" value="MBA0657888.1"/>
    <property type="molecule type" value="Genomic_DNA"/>
</dbReference>
<comment type="caution">
    <text evidence="1">The sequence shown here is derived from an EMBL/GenBank/DDBJ whole genome shotgun (WGS) entry which is preliminary data.</text>
</comment>
<protein>
    <submittedName>
        <fullName evidence="1">Uncharacterized protein</fullName>
    </submittedName>
</protein>
<reference evidence="1 2" key="1">
    <citation type="journal article" date="2019" name="Genome Biol. Evol.">
        <title>Insights into the evolution of the New World diploid cottons (Gossypium, subgenus Houzingenia) based on genome sequencing.</title>
        <authorList>
            <person name="Grover C.E."/>
            <person name="Arick M.A. 2nd"/>
            <person name="Thrash A."/>
            <person name="Conover J.L."/>
            <person name="Sanders W.S."/>
            <person name="Peterson D.G."/>
            <person name="Frelichowski J.E."/>
            <person name="Scheffler J.A."/>
            <person name="Scheffler B.E."/>
            <person name="Wendel J.F."/>
        </authorList>
    </citation>
    <scope>NUCLEOTIDE SEQUENCE [LARGE SCALE GENOMIC DNA]</scope>
    <source>
        <strain evidence="1">57</strain>
        <tissue evidence="1">Leaf</tissue>
    </source>
</reference>
<organism evidence="1 2">
    <name type="scientific">Gossypium klotzschianum</name>
    <dbReference type="NCBI Taxonomy" id="34286"/>
    <lineage>
        <taxon>Eukaryota</taxon>
        <taxon>Viridiplantae</taxon>
        <taxon>Streptophyta</taxon>
        <taxon>Embryophyta</taxon>
        <taxon>Tracheophyta</taxon>
        <taxon>Spermatophyta</taxon>
        <taxon>Magnoliopsida</taxon>
        <taxon>eudicotyledons</taxon>
        <taxon>Gunneridae</taxon>
        <taxon>Pentapetalae</taxon>
        <taxon>rosids</taxon>
        <taxon>malvids</taxon>
        <taxon>Malvales</taxon>
        <taxon>Malvaceae</taxon>
        <taxon>Malvoideae</taxon>
        <taxon>Gossypium</taxon>
    </lineage>
</organism>
<dbReference type="PANTHER" id="PTHR35505:SF1">
    <property type="entry name" value="SNF2 DOMAIN PROTEIN"/>
    <property type="match status" value="1"/>
</dbReference>
<sequence>MVQFDSNSNSATTIHHSKPADTFQLMLSESIHRFFTEYCSGSTDFSHFTSIFSRLLQNLPDPPLEFVWFYSAVTFHSSNKFNSPNPVSSSKDLFQLLASCSTSCNAGKRISVLAPVIYDLYPLVFDRKELKREVESLLDGIVSYISICCGMEDDGNDDLSSRFGDLLRVWMVDRVGMEGEKRDDLKVFFPLVSEESRKVIREGCKVRYLAGVVMCQAFLLRLCLKFGYGIPKLELENDLHDCAVRMITGFRSFHFLDIFLRMLLEPVLPVTSQLGHGNEVILRETLYDAVIKMDHAFLGPEGGILLPGRQVKDLALTWSFVADNAIRSVRENGNQTKAISYINAFSESWLLSQLIKWVTSQNGMVDKATSLNVSTPVALISELLAISMLLSFVLTCRDLSTCFNGWSKWLLIVEDQGVRIFECDISKVYAKTVLCKSRVEYEIPVDKISSKYSAENLACMVHERKEDKTADNDLEMIDSMDTVPLSAPCSMKSTAAADGVRKRKEGSNIEEEIPVKFIKYHLCENLVTDKLLSLANDDGLSCGNDVNSPILDEYMREMEQ</sequence>
<accession>A0A7J8V518</accession>
<evidence type="ECO:0000313" key="2">
    <source>
        <dbReference type="Proteomes" id="UP000593573"/>
    </source>
</evidence>
<keyword evidence="2" id="KW-1185">Reference proteome</keyword>
<dbReference type="PANTHER" id="PTHR35505">
    <property type="entry name" value="OS01G0600300 PROTEIN"/>
    <property type="match status" value="1"/>
</dbReference>
<gene>
    <name evidence="1" type="ORF">Goklo_010146</name>
</gene>
<evidence type="ECO:0000313" key="1">
    <source>
        <dbReference type="EMBL" id="MBA0657888.1"/>
    </source>
</evidence>
<proteinExistence type="predicted"/>
<dbReference type="OrthoDB" id="1660458at2759"/>
<name>A0A7J8V518_9ROSI</name>